<comment type="similarity">
    <text evidence="1">Belongs to the glycosyltransferase 2 family.</text>
</comment>
<dbReference type="InterPro" id="IPR029044">
    <property type="entry name" value="Nucleotide-diphossugar_trans"/>
</dbReference>
<dbReference type="Pfam" id="PF00535">
    <property type="entry name" value="Glycos_transf_2"/>
    <property type="match status" value="1"/>
</dbReference>
<evidence type="ECO:0000313" key="3">
    <source>
        <dbReference type="EMBL" id="NUU63859.1"/>
    </source>
</evidence>
<accession>A0A850EW34</accession>
<comment type="caution">
    <text evidence="3">The sequence shown here is derived from an EMBL/GenBank/DDBJ whole genome shotgun (WGS) entry which is preliminary data.</text>
</comment>
<dbReference type="SUPFAM" id="SSF53448">
    <property type="entry name" value="Nucleotide-diphospho-sugar transferases"/>
    <property type="match status" value="1"/>
</dbReference>
<feature type="domain" description="Glycosyltransferase 2-like" evidence="2">
    <location>
        <begin position="6"/>
        <end position="159"/>
    </location>
</feature>
<name>A0A850EW34_9BACL</name>
<keyword evidence="4" id="KW-1185">Reference proteome</keyword>
<dbReference type="InterPro" id="IPR001173">
    <property type="entry name" value="Glyco_trans_2-like"/>
</dbReference>
<sequence length="256" mass="29224">MQPLVSILIPTYNRPDYFEQALRSALAQTYSNFEIVISDNSDNTETEQVVARYLAHPNGSKIRYHRNPKNIGPIANQQQCLNLANGEYINYLNDDDLFHPQKIEKMINFILGHAGVVLVSSQRRVIDANGKQIYVPPVLTFRKFSTRDTVINGRVLTEKMLRNQTNYLGEPTTVLFKRSALTEPFGVLAGKQVFFAVDMASWVNLMTQGNAAILVQPLSYLRYHSTQLSQHKYARKVGELDIKTFERFAKIHGYIQ</sequence>
<dbReference type="RefSeq" id="WP_175374230.1">
    <property type="nucleotide sequence ID" value="NZ_JABWCS010000220.1"/>
</dbReference>
<evidence type="ECO:0000259" key="2">
    <source>
        <dbReference type="Pfam" id="PF00535"/>
    </source>
</evidence>
<dbReference type="GO" id="GO:0016758">
    <property type="term" value="F:hexosyltransferase activity"/>
    <property type="evidence" value="ECO:0007669"/>
    <property type="project" value="UniProtKB-ARBA"/>
</dbReference>
<dbReference type="CDD" id="cd00761">
    <property type="entry name" value="Glyco_tranf_GTA_type"/>
    <property type="match status" value="1"/>
</dbReference>
<evidence type="ECO:0000313" key="4">
    <source>
        <dbReference type="Proteomes" id="UP000564806"/>
    </source>
</evidence>
<dbReference type="Proteomes" id="UP000564806">
    <property type="component" value="Unassembled WGS sequence"/>
</dbReference>
<dbReference type="PANTHER" id="PTHR22916">
    <property type="entry name" value="GLYCOSYLTRANSFERASE"/>
    <property type="match status" value="1"/>
</dbReference>
<dbReference type="PANTHER" id="PTHR22916:SF3">
    <property type="entry name" value="UDP-GLCNAC:BETAGAL BETA-1,3-N-ACETYLGLUCOSAMINYLTRANSFERASE-LIKE PROTEIN 1"/>
    <property type="match status" value="1"/>
</dbReference>
<dbReference type="Gene3D" id="3.90.550.10">
    <property type="entry name" value="Spore Coat Polysaccharide Biosynthesis Protein SpsA, Chain A"/>
    <property type="match status" value="1"/>
</dbReference>
<dbReference type="AlphaFoldDB" id="A0A850EW34"/>
<gene>
    <name evidence="3" type="ORF">HPT30_26240</name>
</gene>
<reference evidence="3" key="1">
    <citation type="submission" date="2020-06" db="EMBL/GenBank/DDBJ databases">
        <title>Paenibacillus sp. nov., isolated from soil.</title>
        <authorList>
            <person name="Seo Y.L."/>
        </authorList>
    </citation>
    <scope>NUCLEOTIDE SEQUENCE [LARGE SCALE GENOMIC DNA]</scope>
    <source>
        <strain evidence="3">JW14</strain>
    </source>
</reference>
<dbReference type="EMBL" id="JABWCS010000220">
    <property type="protein sequence ID" value="NUU63859.1"/>
    <property type="molecule type" value="Genomic_DNA"/>
</dbReference>
<keyword evidence="3" id="KW-0808">Transferase</keyword>
<organism evidence="3 4">
    <name type="scientific">Paenibacillus agri</name>
    <dbReference type="NCBI Taxonomy" id="2744309"/>
    <lineage>
        <taxon>Bacteria</taxon>
        <taxon>Bacillati</taxon>
        <taxon>Bacillota</taxon>
        <taxon>Bacilli</taxon>
        <taxon>Bacillales</taxon>
        <taxon>Paenibacillaceae</taxon>
        <taxon>Paenibacillus</taxon>
    </lineage>
</organism>
<proteinExistence type="inferred from homology"/>
<protein>
    <submittedName>
        <fullName evidence="3">Glycosyltransferase family 2 protein</fullName>
    </submittedName>
</protein>
<evidence type="ECO:0000256" key="1">
    <source>
        <dbReference type="ARBA" id="ARBA00006739"/>
    </source>
</evidence>